<evidence type="ECO:0000256" key="6">
    <source>
        <dbReference type="ARBA" id="ARBA00022840"/>
    </source>
</evidence>
<dbReference type="AlphaFoldDB" id="A0AAV1C1J0"/>
<evidence type="ECO:0000256" key="8">
    <source>
        <dbReference type="RuleBase" id="RU000304"/>
    </source>
</evidence>
<dbReference type="PANTHER" id="PTHR24055">
    <property type="entry name" value="MITOGEN-ACTIVATED PROTEIN KINASE"/>
    <property type="match status" value="1"/>
</dbReference>
<reference evidence="10" key="1">
    <citation type="submission" date="2023-03" db="EMBL/GenBank/DDBJ databases">
        <authorList>
            <person name="Julca I."/>
        </authorList>
    </citation>
    <scope>NUCLEOTIDE SEQUENCE</scope>
</reference>
<accession>A0AAV1C1J0</accession>
<dbReference type="Pfam" id="PF00069">
    <property type="entry name" value="Pkinase"/>
    <property type="match status" value="1"/>
</dbReference>
<dbReference type="InterPro" id="IPR017441">
    <property type="entry name" value="Protein_kinase_ATP_BS"/>
</dbReference>
<dbReference type="GO" id="GO:0005524">
    <property type="term" value="F:ATP binding"/>
    <property type="evidence" value="ECO:0007669"/>
    <property type="project" value="UniProtKB-UniRule"/>
</dbReference>
<dbReference type="PROSITE" id="PS50011">
    <property type="entry name" value="PROTEIN_KINASE_DOM"/>
    <property type="match status" value="1"/>
</dbReference>
<evidence type="ECO:0000256" key="7">
    <source>
        <dbReference type="PROSITE-ProRule" id="PRU10141"/>
    </source>
</evidence>
<dbReference type="PROSITE" id="PS00107">
    <property type="entry name" value="PROTEIN_KINASE_ATP"/>
    <property type="match status" value="1"/>
</dbReference>
<keyword evidence="6 7" id="KW-0067">ATP-binding</keyword>
<dbReference type="CDD" id="cd07830">
    <property type="entry name" value="STKc_MAK_like"/>
    <property type="match status" value="1"/>
</dbReference>
<dbReference type="PROSITE" id="PS00108">
    <property type="entry name" value="PROTEIN_KINASE_ST"/>
    <property type="match status" value="1"/>
</dbReference>
<evidence type="ECO:0000259" key="9">
    <source>
        <dbReference type="PROSITE" id="PS50011"/>
    </source>
</evidence>
<proteinExistence type="inferred from homology"/>
<dbReference type="InterPro" id="IPR000719">
    <property type="entry name" value="Prot_kinase_dom"/>
</dbReference>
<evidence type="ECO:0000256" key="3">
    <source>
        <dbReference type="ARBA" id="ARBA00022679"/>
    </source>
</evidence>
<protein>
    <submittedName>
        <fullName evidence="10">OLC1v1024012C1</fullName>
    </submittedName>
</protein>
<dbReference type="InterPro" id="IPR050117">
    <property type="entry name" value="MAPK"/>
</dbReference>
<keyword evidence="3" id="KW-0808">Transferase</keyword>
<dbReference type="EMBL" id="OX459118">
    <property type="protein sequence ID" value="CAI9089440.1"/>
    <property type="molecule type" value="Genomic_DNA"/>
</dbReference>
<feature type="binding site" evidence="7">
    <location>
        <position position="33"/>
    </location>
    <ligand>
        <name>ATP</name>
        <dbReference type="ChEBI" id="CHEBI:30616"/>
    </ligand>
</feature>
<keyword evidence="5" id="KW-0418">Kinase</keyword>
<evidence type="ECO:0000256" key="2">
    <source>
        <dbReference type="ARBA" id="ARBA00022527"/>
    </source>
</evidence>
<evidence type="ECO:0000256" key="4">
    <source>
        <dbReference type="ARBA" id="ARBA00022741"/>
    </source>
</evidence>
<evidence type="ECO:0000313" key="11">
    <source>
        <dbReference type="Proteomes" id="UP001161247"/>
    </source>
</evidence>
<dbReference type="GO" id="GO:0004674">
    <property type="term" value="F:protein serine/threonine kinase activity"/>
    <property type="evidence" value="ECO:0007669"/>
    <property type="project" value="UniProtKB-KW"/>
</dbReference>
<feature type="domain" description="Protein kinase" evidence="9">
    <location>
        <begin position="4"/>
        <end position="290"/>
    </location>
</feature>
<comment type="similarity">
    <text evidence="1">Belongs to the protein kinase superfamily. CMGC Ser/Thr protein kinase family. MAP kinase subfamily.</text>
</comment>
<evidence type="ECO:0000256" key="5">
    <source>
        <dbReference type="ARBA" id="ARBA00022777"/>
    </source>
</evidence>
<keyword evidence="4 7" id="KW-0547">Nucleotide-binding</keyword>
<dbReference type="Gene3D" id="1.10.510.10">
    <property type="entry name" value="Transferase(Phosphotransferase) domain 1"/>
    <property type="match status" value="1"/>
</dbReference>
<dbReference type="FunFam" id="1.10.510.10:FF:000624">
    <property type="entry name" value="Mitogen-activated protein kinase"/>
    <property type="match status" value="1"/>
</dbReference>
<sequence>MEKYTKIKEVGSGSFGVVWKAMNKFTGEFVAVKVIKQSFDSWTWEDCLNLREVKALRKMNHPHVVKLKELIKEQGTLYFVFEFMDCDLLQLMIEKQRMGGAKFSESMVKDWCFRVFHGLSHMHQRGYFHRDLKPENLLLSEDGVIKIADMGLAREIDSNPPYTEYVMTRWYRAPEVMLCSKNYGPAVDMWSMGAIMVELFTLSPLFPGMNSRDQMHKICSVLGTPTEKDWPEGIRLANALNYKFPLCDGIYLPAFIPCASPDAIDLIQSLCSWDPNKRPSAAQALQHPFFRSYYRIPAPLREKYYQSNLKKQPPIQRPVHLKINQQSNVCDGQSEVMLPHKKLEFQLPLC</sequence>
<dbReference type="Proteomes" id="UP001161247">
    <property type="component" value="Chromosome 1"/>
</dbReference>
<gene>
    <name evidence="10" type="ORF">OLC1_LOCUS1784</name>
</gene>
<evidence type="ECO:0000313" key="10">
    <source>
        <dbReference type="EMBL" id="CAI9089440.1"/>
    </source>
</evidence>
<keyword evidence="11" id="KW-1185">Reference proteome</keyword>
<dbReference type="Gene3D" id="3.30.200.20">
    <property type="entry name" value="Phosphorylase Kinase, domain 1"/>
    <property type="match status" value="1"/>
</dbReference>
<dbReference type="SMART" id="SM00220">
    <property type="entry name" value="S_TKc"/>
    <property type="match status" value="1"/>
</dbReference>
<dbReference type="InterPro" id="IPR008271">
    <property type="entry name" value="Ser/Thr_kinase_AS"/>
</dbReference>
<dbReference type="FunFam" id="3.30.200.20:FF:000545">
    <property type="entry name" value="CMGC family protein kinase"/>
    <property type="match status" value="1"/>
</dbReference>
<organism evidence="10 11">
    <name type="scientific">Oldenlandia corymbosa var. corymbosa</name>
    <dbReference type="NCBI Taxonomy" id="529605"/>
    <lineage>
        <taxon>Eukaryota</taxon>
        <taxon>Viridiplantae</taxon>
        <taxon>Streptophyta</taxon>
        <taxon>Embryophyta</taxon>
        <taxon>Tracheophyta</taxon>
        <taxon>Spermatophyta</taxon>
        <taxon>Magnoliopsida</taxon>
        <taxon>eudicotyledons</taxon>
        <taxon>Gunneridae</taxon>
        <taxon>Pentapetalae</taxon>
        <taxon>asterids</taxon>
        <taxon>lamiids</taxon>
        <taxon>Gentianales</taxon>
        <taxon>Rubiaceae</taxon>
        <taxon>Rubioideae</taxon>
        <taxon>Spermacoceae</taxon>
        <taxon>Hedyotis-Oldenlandia complex</taxon>
        <taxon>Oldenlandia</taxon>
    </lineage>
</organism>
<evidence type="ECO:0000256" key="1">
    <source>
        <dbReference type="ARBA" id="ARBA00008832"/>
    </source>
</evidence>
<dbReference type="InterPro" id="IPR011009">
    <property type="entry name" value="Kinase-like_dom_sf"/>
</dbReference>
<dbReference type="SUPFAM" id="SSF56112">
    <property type="entry name" value="Protein kinase-like (PK-like)"/>
    <property type="match status" value="1"/>
</dbReference>
<keyword evidence="2 8" id="KW-0723">Serine/threonine-protein kinase</keyword>
<name>A0AAV1C1J0_OLDCO</name>